<feature type="compositionally biased region" description="Basic residues" evidence="1">
    <location>
        <begin position="461"/>
        <end position="476"/>
    </location>
</feature>
<feature type="region of interest" description="Disordered" evidence="1">
    <location>
        <begin position="200"/>
        <end position="235"/>
    </location>
</feature>
<feature type="compositionally biased region" description="Polar residues" evidence="1">
    <location>
        <begin position="447"/>
        <end position="460"/>
    </location>
</feature>
<dbReference type="Proteomes" id="UP001314170">
    <property type="component" value="Unassembled WGS sequence"/>
</dbReference>
<name>A0AAV1RP41_9ROSI</name>
<feature type="region of interest" description="Disordered" evidence="1">
    <location>
        <begin position="1"/>
        <end position="96"/>
    </location>
</feature>
<accession>A0AAV1RP41</accession>
<feature type="compositionally biased region" description="Basic residues" evidence="1">
    <location>
        <begin position="551"/>
        <end position="577"/>
    </location>
</feature>
<organism evidence="2 3">
    <name type="scientific">Dovyalis caffra</name>
    <dbReference type="NCBI Taxonomy" id="77055"/>
    <lineage>
        <taxon>Eukaryota</taxon>
        <taxon>Viridiplantae</taxon>
        <taxon>Streptophyta</taxon>
        <taxon>Embryophyta</taxon>
        <taxon>Tracheophyta</taxon>
        <taxon>Spermatophyta</taxon>
        <taxon>Magnoliopsida</taxon>
        <taxon>eudicotyledons</taxon>
        <taxon>Gunneridae</taxon>
        <taxon>Pentapetalae</taxon>
        <taxon>rosids</taxon>
        <taxon>fabids</taxon>
        <taxon>Malpighiales</taxon>
        <taxon>Salicaceae</taxon>
        <taxon>Flacourtieae</taxon>
        <taxon>Dovyalis</taxon>
    </lineage>
</organism>
<proteinExistence type="predicted"/>
<gene>
    <name evidence="2" type="ORF">DCAF_LOCUS13539</name>
</gene>
<evidence type="ECO:0000313" key="2">
    <source>
        <dbReference type="EMBL" id="CAK7338491.1"/>
    </source>
</evidence>
<feature type="region of interest" description="Disordered" evidence="1">
    <location>
        <begin position="158"/>
        <end position="185"/>
    </location>
</feature>
<dbReference type="PANTHER" id="PTHR38371:SF1">
    <property type="entry name" value="RHO GTPASE-ACTIVATING PROTEIN"/>
    <property type="match status" value="1"/>
</dbReference>
<feature type="region of interest" description="Disordered" evidence="1">
    <location>
        <begin position="447"/>
        <end position="521"/>
    </location>
</feature>
<dbReference type="AlphaFoldDB" id="A0AAV1RP41"/>
<feature type="compositionally biased region" description="Polar residues" evidence="1">
    <location>
        <begin position="213"/>
        <end position="235"/>
    </location>
</feature>
<evidence type="ECO:0000256" key="1">
    <source>
        <dbReference type="SAM" id="MobiDB-lite"/>
    </source>
</evidence>
<feature type="region of interest" description="Disordered" evidence="1">
    <location>
        <begin position="281"/>
        <end position="313"/>
    </location>
</feature>
<feature type="region of interest" description="Disordered" evidence="1">
    <location>
        <begin position="541"/>
        <end position="577"/>
    </location>
</feature>
<evidence type="ECO:0000313" key="3">
    <source>
        <dbReference type="Proteomes" id="UP001314170"/>
    </source>
</evidence>
<dbReference type="PANTHER" id="PTHR38371">
    <property type="entry name" value="RHO GTPASE-ACTIVATING PROTEIN"/>
    <property type="match status" value="1"/>
</dbReference>
<reference evidence="2 3" key="1">
    <citation type="submission" date="2024-01" db="EMBL/GenBank/DDBJ databases">
        <authorList>
            <person name="Waweru B."/>
        </authorList>
    </citation>
    <scope>NUCLEOTIDE SEQUENCE [LARGE SCALE GENOMIC DNA]</scope>
</reference>
<comment type="caution">
    <text evidence="2">The sequence shown here is derived from an EMBL/GenBank/DDBJ whole genome shotgun (WGS) entry which is preliminary data.</text>
</comment>
<sequence length="577" mass="63744">MADIEPPSFSLGLDFETELDPRIPTHHRHTSTLNPAPNSRPNTSLDNQNDGPQVMDSEEGEEFGPHVMDSDPEPAPGPTRRLKRLRRGPASQKSKVRKVELEGVFRDYGDDDIEEFSSEEDFAVRDANPSTQFSSICSSSKVPLKGCGILTNQSSSLWKGKKKEQALDPSASSSLETGPSGLMFPKLTVSPLRRFQLIDSDSEEPSICEDASGKTQKTDSSSTKQKGCGALTSQSSSLCKGKKKEQALDASASSSLDTGRSGLMFPKLTISPLRRFQLIDSDSEEPSIIEDASGKTQKTDSSSKKQQPTASAHKIKMPLKKLPSEDLWKDFCPRKSLPVQTPVLDEMCNEYFQSLQENKNAAQKMQSDLRTSDSTPFLQDLNSTVDFEQCWNLDNPLPPAHHYFFHEDLRIQGLVCSRLPNFSPLGIVNNRGNQRHSESVIDYMSQFNGKTSEKQGTQRTNSKKGLTRGRNKSKKSIAKEVSHASEGWVDPKSSTTIPKDAGKRRVHASGQGGGHWYTSPEGRKVYVSKSGQELSGQIAYRHYKKDNGGFRKSKKKANTKGKGSQSRKKTNAARKRG</sequence>
<feature type="compositionally biased region" description="Polar residues" evidence="1">
    <location>
        <begin position="31"/>
        <end position="51"/>
    </location>
</feature>
<dbReference type="EMBL" id="CAWUPB010001116">
    <property type="protein sequence ID" value="CAK7338491.1"/>
    <property type="molecule type" value="Genomic_DNA"/>
</dbReference>
<keyword evidence="3" id="KW-1185">Reference proteome</keyword>
<protein>
    <submittedName>
        <fullName evidence="2">Uncharacterized protein</fullName>
    </submittedName>
</protein>